<organism evidence="2 3">
    <name type="scientific">Taxus chinensis</name>
    <name type="common">Chinese yew</name>
    <name type="synonym">Taxus wallichiana var. chinensis</name>
    <dbReference type="NCBI Taxonomy" id="29808"/>
    <lineage>
        <taxon>Eukaryota</taxon>
        <taxon>Viridiplantae</taxon>
        <taxon>Streptophyta</taxon>
        <taxon>Embryophyta</taxon>
        <taxon>Tracheophyta</taxon>
        <taxon>Spermatophyta</taxon>
        <taxon>Pinopsida</taxon>
        <taxon>Pinidae</taxon>
        <taxon>Conifers II</taxon>
        <taxon>Cupressales</taxon>
        <taxon>Taxaceae</taxon>
        <taxon>Taxus</taxon>
    </lineage>
</organism>
<proteinExistence type="predicted"/>
<comment type="caution">
    <text evidence="2">The sequence shown here is derived from an EMBL/GenBank/DDBJ whole genome shotgun (WGS) entry which is preliminary data.</text>
</comment>
<accession>A0AA38LL00</accession>
<reference evidence="2 3" key="1">
    <citation type="journal article" date="2021" name="Nat. Plants">
        <title>The Taxus genome provides insights into paclitaxel biosynthesis.</title>
        <authorList>
            <person name="Xiong X."/>
            <person name="Gou J."/>
            <person name="Liao Q."/>
            <person name="Li Y."/>
            <person name="Zhou Q."/>
            <person name="Bi G."/>
            <person name="Li C."/>
            <person name="Du R."/>
            <person name="Wang X."/>
            <person name="Sun T."/>
            <person name="Guo L."/>
            <person name="Liang H."/>
            <person name="Lu P."/>
            <person name="Wu Y."/>
            <person name="Zhang Z."/>
            <person name="Ro D.K."/>
            <person name="Shang Y."/>
            <person name="Huang S."/>
            <person name="Yan J."/>
        </authorList>
    </citation>
    <scope>NUCLEOTIDE SEQUENCE [LARGE SCALE GENOMIC DNA]</scope>
    <source>
        <strain evidence="2">Ta-2019</strain>
    </source>
</reference>
<gene>
    <name evidence="2" type="ORF">KI387_006643</name>
</gene>
<dbReference type="EMBL" id="JAHRHJ020000002">
    <property type="protein sequence ID" value="KAH9326465.1"/>
    <property type="molecule type" value="Genomic_DNA"/>
</dbReference>
<evidence type="ECO:0000313" key="3">
    <source>
        <dbReference type="Proteomes" id="UP000824469"/>
    </source>
</evidence>
<evidence type="ECO:0000256" key="1">
    <source>
        <dbReference type="SAM" id="MobiDB-lite"/>
    </source>
</evidence>
<name>A0AA38LL00_TAXCH</name>
<sequence length="552" mass="61519">MNLFMTSILRFNKTLNRLPVILRPSDVSCLIKYSDAFDKKAAYYLRDKNPGTLRQAFTMALQIENNIKVVGKPPKREGIKLINPEKPQSSKSVDLEEVVKTLARVVKEISYKLARAEKGIGQGSQGQHKPQGQEIFANHPRGDHRSDDRGKGPVGSGNRQPQPQENRLVPDPLATRVATVEEVHDMEWCDRCFFPHSPCDEDKEVEEADDDETDDDACMMDCSTSSQQGATSTELISARTAADFWDCIHQVLPLPPTHTFEIDMVQDFEFPNNDFEYLRALMIKKYDGGIPSEEDKQLLMNASVAQEKEYNTRSKVSKGVGPQAKPKIPVLTSIPKETPKKDASGKGFVTPNKTCVPPHAQTVKNPMPSDEFVNLPPNTALPKYVPCDIAQILSQIKITVPIVEFLRIPEHKKRAFEYLGLKEEKVTQGKNVNNVEVPPTIAELEKPQALEELGEPPEVYLGTSLVESQLNVDPFFTTLIIKDRLLHNCMFDSGASCNVMPLEVMNELNIKVTTAYGKCTAMDSREVPVVGCVKGLVVQLAAYPGKYLTLNV</sequence>
<evidence type="ECO:0000313" key="2">
    <source>
        <dbReference type="EMBL" id="KAH9326465.1"/>
    </source>
</evidence>
<feature type="region of interest" description="Disordered" evidence="1">
    <location>
        <begin position="334"/>
        <end position="356"/>
    </location>
</feature>
<feature type="compositionally biased region" description="Basic and acidic residues" evidence="1">
    <location>
        <begin position="140"/>
        <end position="151"/>
    </location>
</feature>
<protein>
    <submittedName>
        <fullName evidence="2">Uncharacterized protein</fullName>
    </submittedName>
</protein>
<dbReference type="AlphaFoldDB" id="A0AA38LL00"/>
<keyword evidence="3" id="KW-1185">Reference proteome</keyword>
<feature type="non-terminal residue" evidence="2">
    <location>
        <position position="552"/>
    </location>
</feature>
<feature type="region of interest" description="Disordered" evidence="1">
    <location>
        <begin position="119"/>
        <end position="173"/>
    </location>
</feature>
<dbReference type="Proteomes" id="UP000824469">
    <property type="component" value="Unassembled WGS sequence"/>
</dbReference>